<dbReference type="PANTHER" id="PTHR11705">
    <property type="entry name" value="PROTEASE FAMILY M14 CARBOXYPEPTIDASE A,B"/>
    <property type="match status" value="1"/>
</dbReference>
<evidence type="ECO:0000259" key="8">
    <source>
        <dbReference type="PROSITE" id="PS52035"/>
    </source>
</evidence>
<dbReference type="RefSeq" id="WP_169660397.1">
    <property type="nucleotide sequence ID" value="NZ_JABANE010000142.1"/>
</dbReference>
<dbReference type="GO" id="GO:0004181">
    <property type="term" value="F:metallocarboxypeptidase activity"/>
    <property type="evidence" value="ECO:0007669"/>
    <property type="project" value="InterPro"/>
</dbReference>
<evidence type="ECO:0000256" key="2">
    <source>
        <dbReference type="ARBA" id="ARBA00005988"/>
    </source>
</evidence>
<dbReference type="PANTHER" id="PTHR11705:SF143">
    <property type="entry name" value="SLL0236 PROTEIN"/>
    <property type="match status" value="1"/>
</dbReference>
<comment type="cofactor">
    <cofactor evidence="1">
        <name>Zn(2+)</name>
        <dbReference type="ChEBI" id="CHEBI:29105"/>
    </cofactor>
</comment>
<dbReference type="Proteomes" id="UP000576082">
    <property type="component" value="Unassembled WGS sequence"/>
</dbReference>
<dbReference type="InterPro" id="IPR029062">
    <property type="entry name" value="Class_I_gatase-like"/>
</dbReference>
<dbReference type="Pfam" id="PF00246">
    <property type="entry name" value="Peptidase_M14"/>
    <property type="match status" value="1"/>
</dbReference>
<keyword evidence="5" id="KW-0862">Zinc</keyword>
<sequence>MQRLLFYSQWICLFFLSTFSYSQTLKSPSEFLEYNLGTQFTYHHQLHDYLSYLAEKSLKVEYIPYGKTYEGRPLFILAVSSEKNIQNLESIRQSNLKRAGLINGQYSHSNAIVWLGYNVHGNEASGSEVAMKVAFELLQSKYDSLLEDLVIIIDPCLNPDGRERYVNHFRSKEGHFINQKPSTWEHIEPWPTGRYNHYLFDLNRDWAWGTQIETRQRTELYRKWYPQVFVDFHEMMPQYSYFFGPSADPIHKDVTSWQRKYQKIASEKYESYFKSQGWEYFTRKVFDLLYPSYGDSWTCFNGAVGFTFEQGGHGVAGLAYQSKDASKQITLEGRVQKHFETSMMTAIVASEYKEELLKEYENFFHEKNNTTKKFIVTPTQQNSENIELMSSILERQGIKREVVSKSKVVKGYSYFEQKQVKRKLEKGNIVFSTDQKMGRMLKVLLEPKAEFSDSTTYDLTAWSLPYAFGLDMLETEEEIEREVYSIEIRNNTPIDESALTDSTFFILEWESIADVKLVSKLIQDQIKVGYLTEDFKYNGQVIAKGSIIFPHFGLMMSDKLETFKKRIEENNITPQVIHINNAEWERKVEVMKVPRIAVLAGEDVTPVKFGSLWYFFDKIIEYPMDMFYMDKVSSFDLSKVNTIILSDGQYTAKVSTLIKRFIEKGGKVILLENAIKVVEEIHELEMSKKMNKSFNAESMFMAKGKTDHKALGCIMELNLPEYSLISKGIGEKYYIIKENNHKLPLLNHGYNIGLVTKTEAVSGYIGDELKLSLEESTLIAAEKYKKGQVFYYVDNPLIRGFWVNGMHLFSNSIFFDLER</sequence>
<feature type="active site" description="Proton donor/acceptor" evidence="7">
    <location>
        <position position="332"/>
    </location>
</feature>
<keyword evidence="6" id="KW-0482">Metalloprotease</keyword>
<evidence type="ECO:0000256" key="6">
    <source>
        <dbReference type="ARBA" id="ARBA00023049"/>
    </source>
</evidence>
<reference evidence="9 10" key="1">
    <citation type="submission" date="2020-04" db="EMBL/GenBank/DDBJ databases">
        <title>Flammeovirga sp. SR4, a novel species isolated from seawater.</title>
        <authorList>
            <person name="Wang X."/>
        </authorList>
    </citation>
    <scope>NUCLEOTIDE SEQUENCE [LARGE SCALE GENOMIC DNA]</scope>
    <source>
        <strain evidence="9 10">ATCC 23126</strain>
    </source>
</reference>
<feature type="domain" description="Peptidase M14" evidence="8">
    <location>
        <begin position="38"/>
        <end position="352"/>
    </location>
</feature>
<dbReference type="SUPFAM" id="SSF53187">
    <property type="entry name" value="Zn-dependent exopeptidases"/>
    <property type="match status" value="1"/>
</dbReference>
<evidence type="ECO:0000256" key="7">
    <source>
        <dbReference type="PROSITE-ProRule" id="PRU01379"/>
    </source>
</evidence>
<comment type="caution">
    <text evidence="9">The sequence shown here is derived from an EMBL/GenBank/DDBJ whole genome shotgun (WGS) entry which is preliminary data.</text>
</comment>
<evidence type="ECO:0000256" key="4">
    <source>
        <dbReference type="ARBA" id="ARBA00022801"/>
    </source>
</evidence>
<dbReference type="SMART" id="SM00631">
    <property type="entry name" value="Zn_pept"/>
    <property type="match status" value="1"/>
</dbReference>
<keyword evidence="4" id="KW-0378">Hydrolase</keyword>
<name>A0A7X9S0N4_9BACT</name>
<dbReference type="GO" id="GO:0006508">
    <property type="term" value="P:proteolysis"/>
    <property type="evidence" value="ECO:0007669"/>
    <property type="project" value="UniProtKB-KW"/>
</dbReference>
<gene>
    <name evidence="9" type="ORF">HHU12_29860</name>
</gene>
<proteinExistence type="inferred from homology"/>
<accession>A0A7X9S0N4</accession>
<dbReference type="Gene3D" id="3.40.630.10">
    <property type="entry name" value="Zn peptidases"/>
    <property type="match status" value="1"/>
</dbReference>
<keyword evidence="3" id="KW-0645">Protease</keyword>
<dbReference type="PROSITE" id="PS52035">
    <property type="entry name" value="PEPTIDASE_M14"/>
    <property type="match status" value="1"/>
</dbReference>
<keyword evidence="10" id="KW-1185">Reference proteome</keyword>
<evidence type="ECO:0000256" key="1">
    <source>
        <dbReference type="ARBA" id="ARBA00001947"/>
    </source>
</evidence>
<dbReference type="AlphaFoldDB" id="A0A7X9S0N4"/>
<evidence type="ECO:0000256" key="3">
    <source>
        <dbReference type="ARBA" id="ARBA00022670"/>
    </source>
</evidence>
<evidence type="ECO:0000256" key="5">
    <source>
        <dbReference type="ARBA" id="ARBA00022833"/>
    </source>
</evidence>
<dbReference type="SUPFAM" id="SSF52317">
    <property type="entry name" value="Class I glutamine amidotransferase-like"/>
    <property type="match status" value="1"/>
</dbReference>
<dbReference type="GO" id="GO:0008270">
    <property type="term" value="F:zinc ion binding"/>
    <property type="evidence" value="ECO:0007669"/>
    <property type="project" value="InterPro"/>
</dbReference>
<dbReference type="InterPro" id="IPR000834">
    <property type="entry name" value="Peptidase_M14"/>
</dbReference>
<protein>
    <recommendedName>
        <fullName evidence="8">Peptidase M14 domain-containing protein</fullName>
    </recommendedName>
</protein>
<comment type="similarity">
    <text evidence="2 7">Belongs to the peptidase M14 family.</text>
</comment>
<evidence type="ECO:0000313" key="9">
    <source>
        <dbReference type="EMBL" id="NME72203.1"/>
    </source>
</evidence>
<dbReference type="EMBL" id="JABANE010000142">
    <property type="protein sequence ID" value="NME72203.1"/>
    <property type="molecule type" value="Genomic_DNA"/>
</dbReference>
<organism evidence="9 10">
    <name type="scientific">Flammeovirga aprica JL-4</name>
    <dbReference type="NCBI Taxonomy" id="694437"/>
    <lineage>
        <taxon>Bacteria</taxon>
        <taxon>Pseudomonadati</taxon>
        <taxon>Bacteroidota</taxon>
        <taxon>Cytophagia</taxon>
        <taxon>Cytophagales</taxon>
        <taxon>Flammeovirgaceae</taxon>
        <taxon>Flammeovirga</taxon>
    </lineage>
</organism>
<evidence type="ECO:0000313" key="10">
    <source>
        <dbReference type="Proteomes" id="UP000576082"/>
    </source>
</evidence>
<dbReference type="GO" id="GO:0005615">
    <property type="term" value="C:extracellular space"/>
    <property type="evidence" value="ECO:0007669"/>
    <property type="project" value="TreeGrafter"/>
</dbReference>